<dbReference type="InterPro" id="IPR009686">
    <property type="entry name" value="Senescence/spartin_C"/>
</dbReference>
<dbReference type="OrthoDB" id="20821at2759"/>
<feature type="region of interest" description="Disordered" evidence="1">
    <location>
        <begin position="48"/>
        <end position="80"/>
    </location>
</feature>
<protein>
    <submittedName>
        <fullName evidence="3">BQ2448_299 protein</fullName>
    </submittedName>
</protein>
<dbReference type="GO" id="GO:0051301">
    <property type="term" value="P:cell division"/>
    <property type="evidence" value="ECO:0007669"/>
    <property type="project" value="TreeGrafter"/>
</dbReference>
<dbReference type="GO" id="GO:0005886">
    <property type="term" value="C:plasma membrane"/>
    <property type="evidence" value="ECO:0007669"/>
    <property type="project" value="TreeGrafter"/>
</dbReference>
<dbReference type="STRING" id="269621.A0A238FAM5"/>
<evidence type="ECO:0000313" key="4">
    <source>
        <dbReference type="Proteomes" id="UP000198372"/>
    </source>
</evidence>
<organism evidence="3 4">
    <name type="scientific">Microbotryum intermedium</name>
    <dbReference type="NCBI Taxonomy" id="269621"/>
    <lineage>
        <taxon>Eukaryota</taxon>
        <taxon>Fungi</taxon>
        <taxon>Dikarya</taxon>
        <taxon>Basidiomycota</taxon>
        <taxon>Pucciniomycotina</taxon>
        <taxon>Microbotryomycetes</taxon>
        <taxon>Microbotryales</taxon>
        <taxon>Microbotryaceae</taxon>
        <taxon>Microbotryum</taxon>
    </lineage>
</organism>
<gene>
    <name evidence="3" type="ORF">BQ2448_299</name>
</gene>
<evidence type="ECO:0000313" key="3">
    <source>
        <dbReference type="EMBL" id="SCV68178.1"/>
    </source>
</evidence>
<name>A0A238FAM5_9BASI</name>
<evidence type="ECO:0000259" key="2">
    <source>
        <dbReference type="Pfam" id="PF06911"/>
    </source>
</evidence>
<feature type="compositionally biased region" description="Polar residues" evidence="1">
    <location>
        <begin position="500"/>
        <end position="520"/>
    </location>
</feature>
<accession>A0A238FAM5</accession>
<dbReference type="EMBL" id="FMSP01000003">
    <property type="protein sequence ID" value="SCV68178.1"/>
    <property type="molecule type" value="Genomic_DNA"/>
</dbReference>
<proteinExistence type="predicted"/>
<feature type="domain" description="Senescence" evidence="2">
    <location>
        <begin position="297"/>
        <end position="479"/>
    </location>
</feature>
<dbReference type="PANTHER" id="PTHR21068">
    <property type="entry name" value="SPARTIN"/>
    <property type="match status" value="1"/>
</dbReference>
<sequence>MSSSDTQGSLIVSIPDVQVAHLSRGVSTPLAAGTLQLVNVTVASLATAESASSPTTTSQKTKSGAPSLPAQLLPSSSSSSSNSFLLMTLQVPGETEPIFELVLAPESRILSEAPSSYIVPNYQPGASEVEQANSGSIKVTLPFTIDTGSRETFEHVLWGMTSFASTSSTNLAASSGLIQPPAYSHSDYGTAPSLPTGGATTITPSTNDLRSQLVLVDSSGNLVGTLADNVSLHEDASLAQEHQGQNEKEPVIVEVSALTSSGTNSGATTPTSGGGHHFDFSVRPLSAFNQTPNPSNSTIITWGDYLSHGIIVGGELVSRTIELSADTFVSKRAATSKPLVFSETTKNRTAQTTAYSGQVVKVSNKAAKMVGDAAAKVGDRIGKATGIQTQPSGKAPRGLKGLVNKSLIAFNNVLDATETTAKQVLVSGGQSSTKVIQHALGNDAAQVSAYVGAVAQNVFLVYLDARGVSRRALLKGVGKGALRCKMQDGREVVLTDDEGQSPNATVATTTTSEKAALTKQ</sequence>
<dbReference type="AlphaFoldDB" id="A0A238FAM5"/>
<dbReference type="PANTHER" id="PTHR21068:SF43">
    <property type="entry name" value="SPARTIN"/>
    <property type="match status" value="1"/>
</dbReference>
<keyword evidence="4" id="KW-1185">Reference proteome</keyword>
<dbReference type="InterPro" id="IPR045036">
    <property type="entry name" value="Spartin-like"/>
</dbReference>
<reference evidence="4" key="1">
    <citation type="submission" date="2016-09" db="EMBL/GenBank/DDBJ databases">
        <authorList>
            <person name="Jeantristanb JTB J.-T."/>
            <person name="Ricardo R."/>
        </authorList>
    </citation>
    <scope>NUCLEOTIDE SEQUENCE [LARGE SCALE GENOMIC DNA]</scope>
</reference>
<feature type="region of interest" description="Disordered" evidence="1">
    <location>
        <begin position="497"/>
        <end position="520"/>
    </location>
</feature>
<dbReference type="Proteomes" id="UP000198372">
    <property type="component" value="Unassembled WGS sequence"/>
</dbReference>
<evidence type="ECO:0000256" key="1">
    <source>
        <dbReference type="SAM" id="MobiDB-lite"/>
    </source>
</evidence>
<dbReference type="Pfam" id="PF06911">
    <property type="entry name" value="Senescence"/>
    <property type="match status" value="1"/>
</dbReference>